<name>A0A1A0HK93_9ASCO</name>
<organism evidence="1 2">
    <name type="scientific">Metschnikowia bicuspidata var. bicuspidata NRRL YB-4993</name>
    <dbReference type="NCBI Taxonomy" id="869754"/>
    <lineage>
        <taxon>Eukaryota</taxon>
        <taxon>Fungi</taxon>
        <taxon>Dikarya</taxon>
        <taxon>Ascomycota</taxon>
        <taxon>Saccharomycotina</taxon>
        <taxon>Pichiomycetes</taxon>
        <taxon>Metschnikowiaceae</taxon>
        <taxon>Metschnikowia</taxon>
    </lineage>
</organism>
<dbReference type="Proteomes" id="UP000092555">
    <property type="component" value="Unassembled WGS sequence"/>
</dbReference>
<protein>
    <submittedName>
        <fullName evidence="1">Uncharacterized protein</fullName>
    </submittedName>
</protein>
<evidence type="ECO:0000313" key="2">
    <source>
        <dbReference type="Proteomes" id="UP000092555"/>
    </source>
</evidence>
<dbReference type="EMBL" id="LXTC01000001">
    <property type="protein sequence ID" value="OBA24307.1"/>
    <property type="molecule type" value="Genomic_DNA"/>
</dbReference>
<proteinExistence type="predicted"/>
<comment type="caution">
    <text evidence="1">The sequence shown here is derived from an EMBL/GenBank/DDBJ whole genome shotgun (WGS) entry which is preliminary data.</text>
</comment>
<dbReference type="AlphaFoldDB" id="A0A1A0HK93"/>
<dbReference type="OrthoDB" id="4095240at2759"/>
<keyword evidence="2" id="KW-1185">Reference proteome</keyword>
<sequence>MIPKEPFLDDDINKYPRFILSAHHFKISSSAESFLEVNTQPPLARSTLRRLSREPYYHSNIGASRSTSSILLSYARPSDIFDYRYFDQLYLEDHEDVLVFDSDSDYGDSDYPDPNHCGTCEIDLFGKTPVRHTATLRFKSKIEHGKKLAHSNEISELGDHLVHMLTFKVNSRAQYTKPPRFWLSPSSDYFDQPQPRADLNFPTTSHHPRVAIPQCESTFVDSFLPPAQEDMSNNMNSSVGSKEKVDMPLAKQMLASDAYVTDHKPSTLRDDFGVATPIFII</sequence>
<dbReference type="RefSeq" id="XP_018714788.1">
    <property type="nucleotide sequence ID" value="XM_018854298.1"/>
</dbReference>
<accession>A0A1A0HK93</accession>
<gene>
    <name evidence="1" type="ORF">METBIDRAFT_130646</name>
</gene>
<dbReference type="GeneID" id="30027274"/>
<evidence type="ECO:0000313" key="1">
    <source>
        <dbReference type="EMBL" id="OBA24307.1"/>
    </source>
</evidence>
<reference evidence="1 2" key="1">
    <citation type="submission" date="2016-05" db="EMBL/GenBank/DDBJ databases">
        <title>Comparative genomics of biotechnologically important yeasts.</title>
        <authorList>
            <consortium name="DOE Joint Genome Institute"/>
            <person name="Riley R."/>
            <person name="Haridas S."/>
            <person name="Wolfe K.H."/>
            <person name="Lopes M.R."/>
            <person name="Hittinger C.T."/>
            <person name="Goker M."/>
            <person name="Salamov A."/>
            <person name="Wisecaver J."/>
            <person name="Long T.M."/>
            <person name="Aerts A.L."/>
            <person name="Barry K."/>
            <person name="Choi C."/>
            <person name="Clum A."/>
            <person name="Coughlan A.Y."/>
            <person name="Deshpande S."/>
            <person name="Douglass A.P."/>
            <person name="Hanson S.J."/>
            <person name="Klenk H.-P."/>
            <person name="LaButti K."/>
            <person name="Lapidus A."/>
            <person name="Lindquist E."/>
            <person name="Lipzen A."/>
            <person name="Meier-kolthoff J.P."/>
            <person name="Ohm R.A."/>
            <person name="Otillar R.P."/>
            <person name="Pangilinan J."/>
            <person name="Peng Y."/>
            <person name="Rokas A."/>
            <person name="Rosa C.A."/>
            <person name="Scheuner C."/>
            <person name="Sibirny A.A."/>
            <person name="Slot J.C."/>
            <person name="Stielow J.B."/>
            <person name="Sun H."/>
            <person name="Kurtzman C.P."/>
            <person name="Blackwell M."/>
            <person name="Grigoriev I.V."/>
            <person name="Jeffries T.W."/>
        </authorList>
    </citation>
    <scope>NUCLEOTIDE SEQUENCE [LARGE SCALE GENOMIC DNA]</scope>
    <source>
        <strain evidence="1 2">NRRL YB-4993</strain>
    </source>
</reference>